<dbReference type="EMBL" id="SIHJ01000001">
    <property type="protein sequence ID" value="TWT35154.1"/>
    <property type="molecule type" value="Genomic_DNA"/>
</dbReference>
<dbReference type="PANTHER" id="PTHR38831:SF2">
    <property type="entry name" value="TYPE II SECRETION SYSTEM PROTEIN K"/>
    <property type="match status" value="1"/>
</dbReference>
<evidence type="ECO:0000313" key="11">
    <source>
        <dbReference type="EMBL" id="TWT35154.1"/>
    </source>
</evidence>
<reference evidence="11 12" key="1">
    <citation type="submission" date="2019-02" db="EMBL/GenBank/DDBJ databases">
        <title>Deep-cultivation of Planctomycetes and their phenomic and genomic characterization uncovers novel biology.</title>
        <authorList>
            <person name="Wiegand S."/>
            <person name="Jogler M."/>
            <person name="Boedeker C."/>
            <person name="Pinto D."/>
            <person name="Vollmers J."/>
            <person name="Rivas-Marin E."/>
            <person name="Kohn T."/>
            <person name="Peeters S.H."/>
            <person name="Heuer A."/>
            <person name="Rast P."/>
            <person name="Oberbeckmann S."/>
            <person name="Bunk B."/>
            <person name="Jeske O."/>
            <person name="Meyerdierks A."/>
            <person name="Storesund J.E."/>
            <person name="Kallscheuer N."/>
            <person name="Luecker S."/>
            <person name="Lage O.M."/>
            <person name="Pohl T."/>
            <person name="Merkel B.J."/>
            <person name="Hornburger P."/>
            <person name="Mueller R.-W."/>
            <person name="Bruemmer F."/>
            <person name="Labrenz M."/>
            <person name="Spormann A.M."/>
            <person name="Op Den Camp H."/>
            <person name="Overmann J."/>
            <person name="Amann R."/>
            <person name="Jetten M.S.M."/>
            <person name="Mascher T."/>
            <person name="Medema M.H."/>
            <person name="Devos D.P."/>
            <person name="Kaster A.-K."/>
            <person name="Ovreas L."/>
            <person name="Rohde M."/>
            <person name="Galperin M.Y."/>
            <person name="Jogler C."/>
        </authorList>
    </citation>
    <scope>NUCLEOTIDE SEQUENCE [LARGE SCALE GENOMIC DNA]</scope>
    <source>
        <strain evidence="11 12">KOR34</strain>
    </source>
</reference>
<feature type="domain" description="T2SS protein K first SAM-like" evidence="10">
    <location>
        <begin position="115"/>
        <end position="202"/>
    </location>
</feature>
<accession>A0A5C5V9A3</accession>
<comment type="similarity">
    <text evidence="2">Belongs to the GSP K family.</text>
</comment>
<evidence type="ECO:0000256" key="1">
    <source>
        <dbReference type="ARBA" id="ARBA00004533"/>
    </source>
</evidence>
<evidence type="ECO:0000256" key="6">
    <source>
        <dbReference type="ARBA" id="ARBA00022692"/>
    </source>
</evidence>
<keyword evidence="5" id="KW-0997">Cell inner membrane</keyword>
<dbReference type="Proteomes" id="UP000316714">
    <property type="component" value="Unassembled WGS sequence"/>
</dbReference>
<keyword evidence="9" id="KW-0472">Membrane</keyword>
<dbReference type="Gene3D" id="1.10.40.60">
    <property type="entry name" value="EpsJ-like"/>
    <property type="match status" value="1"/>
</dbReference>
<dbReference type="InterPro" id="IPR049031">
    <property type="entry name" value="T2SSK_SAM-like_1st"/>
</dbReference>
<proteinExistence type="inferred from homology"/>
<keyword evidence="4" id="KW-1003">Cell membrane</keyword>
<evidence type="ECO:0000313" key="12">
    <source>
        <dbReference type="Proteomes" id="UP000316714"/>
    </source>
</evidence>
<dbReference type="PANTHER" id="PTHR38831">
    <property type="entry name" value="TYPE II SECRETION SYSTEM PROTEIN K"/>
    <property type="match status" value="1"/>
</dbReference>
<keyword evidence="3" id="KW-0813">Transport</keyword>
<keyword evidence="7" id="KW-0653">Protein transport</keyword>
<comment type="caution">
    <text evidence="11">The sequence shown here is derived from an EMBL/GenBank/DDBJ whole genome shotgun (WGS) entry which is preliminary data.</text>
</comment>
<name>A0A5C5V9A3_9BACT</name>
<dbReference type="Pfam" id="PF21687">
    <property type="entry name" value="T2SSK_1st"/>
    <property type="match status" value="1"/>
</dbReference>
<evidence type="ECO:0000256" key="2">
    <source>
        <dbReference type="ARBA" id="ARBA00007246"/>
    </source>
</evidence>
<gene>
    <name evidence="11" type="ORF">KOR34_00410</name>
</gene>
<dbReference type="AlphaFoldDB" id="A0A5C5V9A3"/>
<dbReference type="SUPFAM" id="SSF158544">
    <property type="entry name" value="GspK insert domain-like"/>
    <property type="match status" value="1"/>
</dbReference>
<protein>
    <submittedName>
        <fullName evidence="11">General secretion pathway protein K</fullName>
    </submittedName>
</protein>
<evidence type="ECO:0000256" key="9">
    <source>
        <dbReference type="ARBA" id="ARBA00023136"/>
    </source>
</evidence>
<dbReference type="GO" id="GO:0009306">
    <property type="term" value="P:protein secretion"/>
    <property type="evidence" value="ECO:0007669"/>
    <property type="project" value="InterPro"/>
</dbReference>
<keyword evidence="12" id="KW-1185">Reference proteome</keyword>
<evidence type="ECO:0000256" key="4">
    <source>
        <dbReference type="ARBA" id="ARBA00022475"/>
    </source>
</evidence>
<dbReference type="InterPro" id="IPR005628">
    <property type="entry name" value="GspK"/>
</dbReference>
<evidence type="ECO:0000256" key="8">
    <source>
        <dbReference type="ARBA" id="ARBA00022989"/>
    </source>
</evidence>
<dbReference type="InterPro" id="IPR038072">
    <property type="entry name" value="GspK_central_sf"/>
</dbReference>
<evidence type="ECO:0000256" key="7">
    <source>
        <dbReference type="ARBA" id="ARBA00022927"/>
    </source>
</evidence>
<keyword evidence="6" id="KW-0812">Transmembrane</keyword>
<sequence>MLLVMLVVVALMTVGGMAYFDWSFIEHRAAEAYARQVQSRALADSGVVMVQTLLLEEPTVLEQQGGLYNNPALFQGVLISDSDAAALRARVSIVAPLMDYGEYVGYRFGLENESARLNLNTLLLADDYAEDGARNQLLYLPGMTESIADAILDWLDEDEDIRDFGAESQYYTALDAPYEPQNGPLESIEQLLLVQGVTPELLYGLDTDRNGVVSAAERARPLPVEVDNSTGQMDRGWSAYFTLYSAESLLTPDGEPKIDVNMEDLEELHSLLETALGREQANFIVAYRQGGAADDNANSNAVSAAGISIDFSQEGSETITSLLSLVGVNVEFSDNGAPTVLRTPFTDTPGAYSSYLPDMLDNLTTSSTASMVGRLNVNQAPRALLSSVPNMPPEVVEQIIASRTFEVTPDRPERRHAEWILMDGLVDLEVMRQLAPLLTGGGDVYRAHSVGFFDEEGPATRIEAIIDDTGATPKVLQRLDLTPLGAGYTPAELGAMAQSATGESP</sequence>
<dbReference type="GO" id="GO:0005886">
    <property type="term" value="C:plasma membrane"/>
    <property type="evidence" value="ECO:0007669"/>
    <property type="project" value="UniProtKB-SubCell"/>
</dbReference>
<evidence type="ECO:0000259" key="10">
    <source>
        <dbReference type="Pfam" id="PF21687"/>
    </source>
</evidence>
<evidence type="ECO:0000256" key="3">
    <source>
        <dbReference type="ARBA" id="ARBA00022448"/>
    </source>
</evidence>
<organism evidence="11 12">
    <name type="scientific">Posidoniimonas corsicana</name>
    <dbReference type="NCBI Taxonomy" id="1938618"/>
    <lineage>
        <taxon>Bacteria</taxon>
        <taxon>Pseudomonadati</taxon>
        <taxon>Planctomycetota</taxon>
        <taxon>Planctomycetia</taxon>
        <taxon>Pirellulales</taxon>
        <taxon>Lacipirellulaceae</taxon>
        <taxon>Posidoniimonas</taxon>
    </lineage>
</organism>
<comment type="subcellular location">
    <subcellularLocation>
        <location evidence="1">Cell inner membrane</location>
    </subcellularLocation>
</comment>
<keyword evidence="8" id="KW-1133">Transmembrane helix</keyword>
<evidence type="ECO:0000256" key="5">
    <source>
        <dbReference type="ARBA" id="ARBA00022519"/>
    </source>
</evidence>